<evidence type="ECO:0000313" key="1">
    <source>
        <dbReference type="EMBL" id="OXG19830.1"/>
    </source>
</evidence>
<protein>
    <submittedName>
        <fullName evidence="1">Uncharacterized protein</fullName>
    </submittedName>
</protein>
<comment type="caution">
    <text evidence="1">The sequence shown here is derived from an EMBL/GenBank/DDBJ whole genome shotgun (WGS) entry which is preliminary data.</text>
</comment>
<dbReference type="EMBL" id="AMKT01000049">
    <property type="protein sequence ID" value="OXG19830.1"/>
    <property type="molecule type" value="Genomic_DNA"/>
</dbReference>
<name>A0A854QA17_CRYNE</name>
<dbReference type="Proteomes" id="UP000199727">
    <property type="component" value="Unassembled WGS sequence"/>
</dbReference>
<proteinExistence type="predicted"/>
<sequence>MSWRFLNDLALGSLAIVIPQSVPRLDPQNSSLTWHKIP</sequence>
<evidence type="ECO:0000313" key="2">
    <source>
        <dbReference type="Proteomes" id="UP000199727"/>
    </source>
</evidence>
<accession>A0A854QA17</accession>
<reference evidence="1 2" key="1">
    <citation type="submission" date="2017-06" db="EMBL/GenBank/DDBJ databases">
        <title>Global population genomics of the pathogenic fungus Cryptococcus neoformans var. grubii.</title>
        <authorList>
            <person name="Cuomo C."/>
            <person name="Litvintseva A."/>
            <person name="Chen Y."/>
            <person name="Young S."/>
            <person name="Zeng Q."/>
            <person name="Chapman S."/>
            <person name="Gujja S."/>
            <person name="Saif S."/>
            <person name="Birren B."/>
        </authorList>
    </citation>
    <scope>NUCLEOTIDE SEQUENCE [LARGE SCALE GENOMIC DNA]</scope>
    <source>
        <strain evidence="1 2">Tu259-1</strain>
    </source>
</reference>
<dbReference type="AlphaFoldDB" id="A0A854QA17"/>
<organism evidence="1 2">
    <name type="scientific">Cryptococcus neoformans Tu259-1</name>
    <dbReference type="NCBI Taxonomy" id="1230072"/>
    <lineage>
        <taxon>Eukaryota</taxon>
        <taxon>Fungi</taxon>
        <taxon>Dikarya</taxon>
        <taxon>Basidiomycota</taxon>
        <taxon>Agaricomycotina</taxon>
        <taxon>Tremellomycetes</taxon>
        <taxon>Tremellales</taxon>
        <taxon>Cryptococcaceae</taxon>
        <taxon>Cryptococcus</taxon>
        <taxon>Cryptococcus neoformans species complex</taxon>
    </lineage>
</organism>
<gene>
    <name evidence="1" type="ORF">C361_03890</name>
</gene>